<evidence type="ECO:0008006" key="11">
    <source>
        <dbReference type="Google" id="ProtNLM"/>
    </source>
</evidence>
<dbReference type="GO" id="GO:0005669">
    <property type="term" value="C:transcription factor TFIID complex"/>
    <property type="evidence" value="ECO:0007669"/>
    <property type="project" value="EnsemblFungi"/>
</dbReference>
<protein>
    <recommendedName>
        <fullName evidence="11">Transcription initiation factor TFIID subunit 1</fullName>
    </recommendedName>
</protein>
<dbReference type="GO" id="GO:0017025">
    <property type="term" value="F:TBP-class protein binding"/>
    <property type="evidence" value="ECO:0007669"/>
    <property type="project" value="EnsemblFungi"/>
</dbReference>
<dbReference type="eggNOG" id="KOG0008">
    <property type="taxonomic scope" value="Eukaryota"/>
</dbReference>
<dbReference type="RefSeq" id="XP_001385388.2">
    <property type="nucleotide sequence ID" value="XM_001385351.1"/>
</dbReference>
<dbReference type="EMBL" id="CP000500">
    <property type="protein sequence ID" value="ABN67359.2"/>
    <property type="molecule type" value="Genomic_DNA"/>
</dbReference>
<keyword evidence="3" id="KW-0804">Transcription</keyword>
<feature type="domain" description="Transcription initiation factor TFIID subunit 1 histone acetyltransferase" evidence="7">
    <location>
        <begin position="422"/>
        <end position="856"/>
    </location>
</feature>
<comment type="subcellular location">
    <subcellularLocation>
        <location evidence="1">Nucleus</location>
    </subcellularLocation>
</comment>
<feature type="coiled-coil region" evidence="5">
    <location>
        <begin position="953"/>
        <end position="980"/>
    </location>
</feature>
<evidence type="ECO:0000256" key="2">
    <source>
        <dbReference type="ARBA" id="ARBA00023015"/>
    </source>
</evidence>
<name>A3LWY0_PICST</name>
<reference evidence="9 10" key="1">
    <citation type="journal article" date="2007" name="Nat. Biotechnol.">
        <title>Genome sequence of the lignocellulose-bioconverting and xylose-fermenting yeast Pichia stipitis.</title>
        <authorList>
            <person name="Jeffries T.W."/>
            <person name="Grigoriev I.V."/>
            <person name="Grimwood J."/>
            <person name="Laplaza J.M."/>
            <person name="Aerts A."/>
            <person name="Salamov A."/>
            <person name="Schmutz J."/>
            <person name="Lindquist E."/>
            <person name="Dehal P."/>
            <person name="Shapiro H."/>
            <person name="Jin Y.S."/>
            <person name="Passoth V."/>
            <person name="Richardson P.M."/>
        </authorList>
    </citation>
    <scope>NUCLEOTIDE SEQUENCE [LARGE SCALE GENOMIC DNA]</scope>
    <source>
        <strain evidence="10">ATCC 58785 / CBS 6054 / NBRC 10063 / NRRL Y-11545</strain>
    </source>
</reference>
<feature type="region of interest" description="Disordered" evidence="6">
    <location>
        <begin position="1080"/>
        <end position="1114"/>
    </location>
</feature>
<evidence type="ECO:0000259" key="7">
    <source>
        <dbReference type="Pfam" id="PF12157"/>
    </source>
</evidence>
<evidence type="ECO:0000256" key="3">
    <source>
        <dbReference type="ARBA" id="ARBA00023163"/>
    </source>
</evidence>
<dbReference type="HOGENOM" id="CLU_000572_1_0_1"/>
<dbReference type="KEGG" id="pic:PICST_90675"/>
<evidence type="ECO:0000256" key="4">
    <source>
        <dbReference type="ARBA" id="ARBA00023242"/>
    </source>
</evidence>
<dbReference type="GO" id="GO:0003682">
    <property type="term" value="F:chromatin binding"/>
    <property type="evidence" value="ECO:0007669"/>
    <property type="project" value="EnsemblFungi"/>
</dbReference>
<dbReference type="InterPro" id="IPR040240">
    <property type="entry name" value="TAF1"/>
</dbReference>
<organism evidence="9 10">
    <name type="scientific">Scheffersomyces stipitis (strain ATCC 58785 / CBS 6054 / NBRC 10063 / NRRL Y-11545)</name>
    <name type="common">Yeast</name>
    <name type="synonym">Pichia stipitis</name>
    <dbReference type="NCBI Taxonomy" id="322104"/>
    <lineage>
        <taxon>Eukaryota</taxon>
        <taxon>Fungi</taxon>
        <taxon>Dikarya</taxon>
        <taxon>Ascomycota</taxon>
        <taxon>Saccharomycotina</taxon>
        <taxon>Pichiomycetes</taxon>
        <taxon>Debaryomycetaceae</taxon>
        <taxon>Scheffersomyces</taxon>
    </lineage>
</organism>
<dbReference type="STRING" id="322104.A3LWY0"/>
<keyword evidence="4" id="KW-0539">Nucleus</keyword>
<dbReference type="GO" id="GO:0016251">
    <property type="term" value="F:RNA polymerase II general transcription initiation factor activity"/>
    <property type="evidence" value="ECO:0007669"/>
    <property type="project" value="InterPro"/>
</dbReference>
<dbReference type="InterPro" id="IPR041670">
    <property type="entry name" value="Znf-CCHC_6"/>
</dbReference>
<dbReference type="GO" id="GO:0060090">
    <property type="term" value="F:molecular adaptor activity"/>
    <property type="evidence" value="ECO:0007669"/>
    <property type="project" value="EnsemblFungi"/>
</dbReference>
<evidence type="ECO:0000259" key="8">
    <source>
        <dbReference type="Pfam" id="PF15288"/>
    </source>
</evidence>
<keyword evidence="5" id="KW-0175">Coiled coil</keyword>
<dbReference type="AlphaFoldDB" id="A3LWY0"/>
<dbReference type="Proteomes" id="UP000002258">
    <property type="component" value="Chromosome 6"/>
</dbReference>
<dbReference type="GO" id="GO:0051123">
    <property type="term" value="P:RNA polymerase II preinitiation complex assembly"/>
    <property type="evidence" value="ECO:0007669"/>
    <property type="project" value="EnsemblFungi"/>
</dbReference>
<evidence type="ECO:0000313" key="10">
    <source>
        <dbReference type="Proteomes" id="UP000002258"/>
    </source>
</evidence>
<dbReference type="InParanoid" id="A3LWY0"/>
<dbReference type="GO" id="GO:0045944">
    <property type="term" value="P:positive regulation of transcription by RNA polymerase II"/>
    <property type="evidence" value="ECO:0007669"/>
    <property type="project" value="EnsemblFungi"/>
</dbReference>
<accession>A3LWY0</accession>
<dbReference type="GeneID" id="4840120"/>
<evidence type="ECO:0000313" key="9">
    <source>
        <dbReference type="EMBL" id="ABN67359.2"/>
    </source>
</evidence>
<sequence>MKIPYILPRLSQLTNKETMVERSRKGNSKVEDETAFNQFVESAEVPDDTVIEAIFSERKTEHAVDAVDYEDIDELADEEDLPEEEVSTNNLDDVDENDNFEAFLDEPQKEEELQNRANEEFDDMFGDGGFEDAGGNNNLFTDLDHNNHLIDDDGLTDLNMGGIFDEETTQSQTSIPSIKKRVLSEEQRKIKRQRLENIVKRLENQRVRRNIAYHFPSYSRNKPFNFHNFFLPEPKYYRYQKPYIAYKENIKPLVPTKLSLELEVDERKLFKSRKPLSNSKSTKGIVSVTQQDIEFIRDLNSKSSSTETLLKQISFLKNDWTNNDKFTNYSKDLILSTTDWNDDAIINAGDTKFAVKKVNFESNTVDTSTFDEEDENIFNGQLNTDLLKLDMNDPNLLFVPEKKSNKSKSLIPTNEKLLSLKFNISNDKQYEILKSNYNTKVRSQLSNLNIEHSIPALRLQSPYYKVKLTKEESRSFHRPKFVIRPGSLISFSKLKLRKKKKDRGKSLQEVFSKTSDLSTTDTAPLVAMEYSEEYPLILSNFGMGSKMINYYRKEREDDSSRPKAQIGETHVLGVEDRSPFWNFGEVAPGDFVPTLYNNMVRAPIFKHEVKNTDFLFIKSQGAGSHQRYFLRAINFMFSVGNVFPAVEIPAPHSRKVTNTSKNRLKMVVFRVMNSMGVARVSVKDVSRHFPDQNDMQNRQRLKEFMEYQRQGDDQGFWKIRNSDSVPNENEIRSMITPEDISLLDSMQYGQQTLDDTYIPRDPDAEVDMDEELAPWNLSRNFVNANQTKSMLQLNGEGDPTGIGLGYSLLRSTQKNGFKPLFAPVRENVPKNNTAAYQQKLYEAEVKRIWYSQRSSLVDHGPDFNLQAIYDEYKPVNQMKTIKNMVKQEDKNDFENKVLRITRRVRDENGILQRKVETITDPRLITAYIRRKKQIEDEMMKNAEVGDILPTNDKELNKIRRKILEEKLASAEKRAKQNKSKKPPKDSIHAAAAAGGTIIDANTVMLPDGSYAIGGKGIGKGKSKTRRCASCGAFGHIRTNKTCPLYAITRGGTVPLQKDEQGNPIIPASVIIPPGMIGITARHAPPVPEQAPASDVAQATSASPPAPATAAPTDQ</sequence>
<dbReference type="GO" id="GO:0004402">
    <property type="term" value="F:histone acetyltransferase activity"/>
    <property type="evidence" value="ECO:0007669"/>
    <property type="project" value="EnsemblFungi"/>
</dbReference>
<dbReference type="Pfam" id="PF15288">
    <property type="entry name" value="zf-CCHC_6"/>
    <property type="match status" value="1"/>
</dbReference>
<keyword evidence="10" id="KW-1185">Reference proteome</keyword>
<proteinExistence type="predicted"/>
<keyword evidence="2" id="KW-0805">Transcription regulation</keyword>
<dbReference type="PANTHER" id="PTHR13900:SF0">
    <property type="entry name" value="TRANSCRIPTION INITIATION FACTOR TFIID SUBUNIT 1"/>
    <property type="match status" value="1"/>
</dbReference>
<feature type="domain" description="Zinc knuckle" evidence="8">
    <location>
        <begin position="1025"/>
        <end position="1048"/>
    </location>
</feature>
<feature type="compositionally biased region" description="Low complexity" evidence="6">
    <location>
        <begin position="1098"/>
        <end position="1114"/>
    </location>
</feature>
<dbReference type="Pfam" id="PF12157">
    <property type="entry name" value="DUF3591"/>
    <property type="match status" value="1"/>
</dbReference>
<dbReference type="OMA" id="KEFMKYQ"/>
<evidence type="ECO:0000256" key="1">
    <source>
        <dbReference type="ARBA" id="ARBA00004123"/>
    </source>
</evidence>
<evidence type="ECO:0000256" key="5">
    <source>
        <dbReference type="SAM" id="Coils"/>
    </source>
</evidence>
<gene>
    <name evidence="9" type="ORF">PICST_90675</name>
</gene>
<dbReference type="OrthoDB" id="5752at2759"/>
<evidence type="ECO:0000256" key="6">
    <source>
        <dbReference type="SAM" id="MobiDB-lite"/>
    </source>
</evidence>
<dbReference type="InterPro" id="IPR022591">
    <property type="entry name" value="TAF1_HAT_dom"/>
</dbReference>
<dbReference type="GO" id="GO:0005829">
    <property type="term" value="C:cytosol"/>
    <property type="evidence" value="ECO:0007669"/>
    <property type="project" value="EnsemblFungi"/>
</dbReference>
<dbReference type="PANTHER" id="PTHR13900">
    <property type="entry name" value="TRANSCRIPTION INITIATION FACTOR TFIID"/>
    <property type="match status" value="1"/>
</dbReference>
<dbReference type="GO" id="GO:0046982">
    <property type="term" value="F:protein heterodimerization activity"/>
    <property type="evidence" value="ECO:0007669"/>
    <property type="project" value="EnsemblFungi"/>
</dbReference>
<dbReference type="FunCoup" id="A3LWY0">
    <property type="interactions" value="438"/>
</dbReference>